<keyword evidence="4 7" id="KW-0745">Spermidine biosynthesis</keyword>
<sequence>MANSLLSQILNADNLRYQVDLSGLVPAEEAAHLPPLPPNHFYFYPPDPEVEGDGATTFVESSDPFDQYLYRLRRVVFQGRTRWQNVLIADTYNYDRVLMLDGAIQSAESDESLYHELLVQPAMLAHDKPRDVLIIGGGEGATLREVLAHASVRRAVMVDLDQELVELCREYLHQWHQGAFDDPRCEFVAEDGRAFLEQDSSLYDVVIIDVVDMLDNGPAQALYTRQFYELLTTRLRPGGIVAIQGLEFSHSDDKPHAALARTLRCVFDQVHSYRCPIPSFLSSWGFLLASNWFDPSAWSAEDIDRRADFKLGPLWLDHLDGAFLKACFVMDRETRFLLAQPGPVLEDGVTFVAPPDIEEIEFGPAQFPALPGH</sequence>
<dbReference type="InterPro" id="IPR030374">
    <property type="entry name" value="PABS"/>
</dbReference>
<dbReference type="PANTHER" id="PTHR43317:SF11">
    <property type="entry name" value="POLYAMINE AMINOPROPYLTRANSFERASE 2"/>
    <property type="match status" value="1"/>
</dbReference>
<protein>
    <recommendedName>
        <fullName evidence="7">Polyamine aminopropyltransferase</fullName>
    </recommendedName>
    <alternativeName>
        <fullName evidence="7">Putrescine aminopropyltransferase</fullName>
        <shortName evidence="7">PAPT</shortName>
    </alternativeName>
    <alternativeName>
        <fullName evidence="7">Spermidine synthase</fullName>
        <shortName evidence="7">SPDS</shortName>
        <shortName evidence="7">SPDSY</shortName>
        <ecNumber evidence="7">2.5.1.16</ecNumber>
    </alternativeName>
</protein>
<comment type="catalytic activity">
    <reaction evidence="7">
        <text>S-adenosyl 3-(methylsulfanyl)propylamine + putrescine = S-methyl-5'-thioadenosine + spermidine + H(+)</text>
        <dbReference type="Rhea" id="RHEA:12721"/>
        <dbReference type="ChEBI" id="CHEBI:15378"/>
        <dbReference type="ChEBI" id="CHEBI:17509"/>
        <dbReference type="ChEBI" id="CHEBI:57443"/>
        <dbReference type="ChEBI" id="CHEBI:57834"/>
        <dbReference type="ChEBI" id="CHEBI:326268"/>
        <dbReference type="EC" id="2.5.1.16"/>
    </reaction>
</comment>
<evidence type="ECO:0000313" key="10">
    <source>
        <dbReference type="EMBL" id="MBB4865113.1"/>
    </source>
</evidence>
<evidence type="ECO:0000313" key="11">
    <source>
        <dbReference type="Proteomes" id="UP000566995"/>
    </source>
</evidence>
<dbReference type="InterPro" id="IPR001045">
    <property type="entry name" value="Spermi_synthase"/>
</dbReference>
<feature type="binding site" evidence="7">
    <location>
        <position position="159"/>
    </location>
    <ligand>
        <name>S-methyl-5'-thioadenosine</name>
        <dbReference type="ChEBI" id="CHEBI:17509"/>
    </ligand>
</feature>
<dbReference type="PANTHER" id="PTHR43317">
    <property type="entry name" value="THERMOSPERMINE SYNTHASE ACAULIS5"/>
    <property type="match status" value="1"/>
</dbReference>
<evidence type="ECO:0000256" key="2">
    <source>
        <dbReference type="ARBA" id="ARBA00022490"/>
    </source>
</evidence>
<dbReference type="InterPro" id="IPR037163">
    <property type="entry name" value="Spermidine_synt_N_sf"/>
</dbReference>
<evidence type="ECO:0000256" key="5">
    <source>
        <dbReference type="ARBA" id="ARBA00023115"/>
    </source>
</evidence>
<proteinExistence type="inferred from homology"/>
<comment type="subunit">
    <text evidence="7">Homodimer or homotetramer.</text>
</comment>
<feature type="binding site" evidence="7">
    <location>
        <begin position="191"/>
        <end position="192"/>
    </location>
    <ligand>
        <name>S-methyl-5'-thioadenosine</name>
        <dbReference type="ChEBI" id="CHEBI:17509"/>
    </ligand>
</feature>
<comment type="catalytic activity">
    <reaction evidence="6">
        <text>S-adenosyl 3-(methylsulfanyl)propylamine + spermidine = thermospermine + S-methyl-5'-thioadenosine + H(+)</text>
        <dbReference type="Rhea" id="RHEA:30515"/>
        <dbReference type="ChEBI" id="CHEBI:15378"/>
        <dbReference type="ChEBI" id="CHEBI:17509"/>
        <dbReference type="ChEBI" id="CHEBI:57443"/>
        <dbReference type="ChEBI" id="CHEBI:57834"/>
        <dbReference type="ChEBI" id="CHEBI:59903"/>
        <dbReference type="EC" id="2.5.1.79"/>
    </reaction>
</comment>
<keyword evidence="2" id="KW-0963">Cytoplasm</keyword>
<comment type="caution">
    <text evidence="10">The sequence shown here is derived from an EMBL/GenBank/DDBJ whole genome shotgun (WGS) entry which is preliminary data.</text>
</comment>
<feature type="binding site" evidence="7">
    <location>
        <position position="218"/>
    </location>
    <ligand>
        <name>S-methyl-5'-thioadenosine</name>
        <dbReference type="ChEBI" id="CHEBI:17509"/>
    </ligand>
</feature>
<feature type="binding site" evidence="7">
    <location>
        <position position="115"/>
    </location>
    <ligand>
        <name>spermidine</name>
        <dbReference type="ChEBI" id="CHEBI:57834"/>
    </ligand>
</feature>
<comment type="caution">
    <text evidence="7">Lacks conserved residue(s) required for the propagation of feature annotation.</text>
</comment>
<evidence type="ECO:0000256" key="3">
    <source>
        <dbReference type="ARBA" id="ARBA00022679"/>
    </source>
</evidence>
<accession>A0A7W7KN35</accession>
<dbReference type="FunFam" id="3.40.50.150:FF:000088">
    <property type="entry name" value="Polyamine aminopropyltransferase"/>
    <property type="match status" value="1"/>
</dbReference>
<dbReference type="InterPro" id="IPR029063">
    <property type="entry name" value="SAM-dependent_MTases_sf"/>
</dbReference>
<dbReference type="PROSITE" id="PS51006">
    <property type="entry name" value="PABS_2"/>
    <property type="match status" value="1"/>
</dbReference>
<keyword evidence="5 7" id="KW-0620">Polyamine biosynthesis</keyword>
<feature type="binding site" evidence="7">
    <location>
        <position position="84"/>
    </location>
    <ligand>
        <name>S-methyl-5'-thioadenosine</name>
        <dbReference type="ChEBI" id="CHEBI:17509"/>
    </ligand>
</feature>
<evidence type="ECO:0000256" key="6">
    <source>
        <dbReference type="ARBA" id="ARBA00048874"/>
    </source>
</evidence>
<organism evidence="10 11">
    <name type="scientific">Pseudomonas nitroreducens</name>
    <dbReference type="NCBI Taxonomy" id="46680"/>
    <lineage>
        <taxon>Bacteria</taxon>
        <taxon>Pseudomonadati</taxon>
        <taxon>Pseudomonadota</taxon>
        <taxon>Gammaproteobacteria</taxon>
        <taxon>Pseudomonadales</taxon>
        <taxon>Pseudomonadaceae</taxon>
        <taxon>Pseudomonas</taxon>
    </lineage>
</organism>
<evidence type="ECO:0000256" key="1">
    <source>
        <dbReference type="ARBA" id="ARBA00007867"/>
    </source>
</evidence>
<reference evidence="10 11" key="1">
    <citation type="submission" date="2020-08" db="EMBL/GenBank/DDBJ databases">
        <title>Functional genomics of gut bacteria from endangered species of beetles.</title>
        <authorList>
            <person name="Carlos-Shanley C."/>
        </authorList>
    </citation>
    <scope>NUCLEOTIDE SEQUENCE [LARGE SCALE GENOMIC DNA]</scope>
    <source>
        <strain evidence="10 11">S00179</strain>
    </source>
</reference>
<feature type="active site" description="Proton acceptor" evidence="7 8">
    <location>
        <position position="209"/>
    </location>
</feature>
<comment type="function">
    <text evidence="7">Catalyzes the irreversible transfer of a propylamine group from the amino donor S-adenosylmethioninamine (decarboxy-AdoMet) to putrescine (1,4-diaminobutane) to yield spermidine.</text>
</comment>
<dbReference type="CDD" id="cd02440">
    <property type="entry name" value="AdoMet_MTases"/>
    <property type="match status" value="1"/>
</dbReference>
<dbReference type="GO" id="GO:0008295">
    <property type="term" value="P:spermidine biosynthetic process"/>
    <property type="evidence" value="ECO:0007669"/>
    <property type="project" value="UniProtKB-UniRule"/>
</dbReference>
<evidence type="ECO:0000256" key="7">
    <source>
        <dbReference type="HAMAP-Rule" id="MF_00198"/>
    </source>
</evidence>
<dbReference type="EMBL" id="JACHLI010000016">
    <property type="protein sequence ID" value="MBB4865113.1"/>
    <property type="molecule type" value="Genomic_DNA"/>
</dbReference>
<evidence type="ECO:0000256" key="8">
    <source>
        <dbReference type="PROSITE-ProRule" id="PRU00354"/>
    </source>
</evidence>
<comment type="pathway">
    <text evidence="7">Amine and polyamine biosynthesis; spermidine biosynthesis; spermidine from putrescine: step 1/1.</text>
</comment>
<dbReference type="GO" id="GO:0010487">
    <property type="term" value="F:thermospermine synthase activity"/>
    <property type="evidence" value="ECO:0007669"/>
    <property type="project" value="UniProtKB-EC"/>
</dbReference>
<dbReference type="InterPro" id="IPR035246">
    <property type="entry name" value="Spermidine_synt_N"/>
</dbReference>
<dbReference type="RefSeq" id="WP_184592225.1">
    <property type="nucleotide sequence ID" value="NZ_JACHLI010000016.1"/>
</dbReference>
<dbReference type="Proteomes" id="UP000566995">
    <property type="component" value="Unassembled WGS sequence"/>
</dbReference>
<dbReference type="Gene3D" id="3.40.50.150">
    <property type="entry name" value="Vaccinia Virus protein VP39"/>
    <property type="match status" value="1"/>
</dbReference>
<evidence type="ECO:0000259" key="9">
    <source>
        <dbReference type="PROSITE" id="PS51006"/>
    </source>
</evidence>
<dbReference type="AlphaFoldDB" id="A0A7W7KN35"/>
<comment type="similarity">
    <text evidence="1 7">Belongs to the spermidine/spermine synthase family.</text>
</comment>
<dbReference type="EC" id="2.5.1.16" evidence="7"/>
<dbReference type="Pfam" id="PF01564">
    <property type="entry name" value="Spermine_synth"/>
    <property type="match status" value="1"/>
</dbReference>
<dbReference type="GO" id="GO:0004766">
    <property type="term" value="F:spermidine synthase activity"/>
    <property type="evidence" value="ECO:0007669"/>
    <property type="project" value="UniProtKB-UniRule"/>
</dbReference>
<feature type="domain" description="PABS" evidence="9">
    <location>
        <begin position="55"/>
        <end position="291"/>
    </location>
</feature>
<evidence type="ECO:0000256" key="4">
    <source>
        <dbReference type="ARBA" id="ARBA00023066"/>
    </source>
</evidence>
<dbReference type="NCBIfam" id="NF037959">
    <property type="entry name" value="MFS_SpdSyn"/>
    <property type="match status" value="1"/>
</dbReference>
<dbReference type="InterPro" id="IPR030373">
    <property type="entry name" value="PABS_CS"/>
</dbReference>
<gene>
    <name evidence="7" type="primary">speE</name>
    <name evidence="10" type="ORF">HNP46_003989</name>
</gene>
<keyword evidence="3 7" id="KW-0808">Transferase</keyword>
<name>A0A7W7KN35_PSENT</name>
<feature type="binding site" evidence="7">
    <location>
        <position position="139"/>
    </location>
    <ligand>
        <name>spermidine</name>
        <dbReference type="ChEBI" id="CHEBI:57834"/>
    </ligand>
</feature>
<dbReference type="Gene3D" id="2.30.140.10">
    <property type="entry name" value="Spermidine synthase, tetramerisation domain"/>
    <property type="match status" value="1"/>
</dbReference>
<dbReference type="UniPathway" id="UPA00248">
    <property type="reaction ID" value="UER00314"/>
</dbReference>
<dbReference type="HAMAP" id="MF_00198">
    <property type="entry name" value="Spermidine_synth"/>
    <property type="match status" value="1"/>
</dbReference>
<dbReference type="PROSITE" id="PS01330">
    <property type="entry name" value="PABS_1"/>
    <property type="match status" value="1"/>
</dbReference>
<dbReference type="SUPFAM" id="SSF53335">
    <property type="entry name" value="S-adenosyl-L-methionine-dependent methyltransferases"/>
    <property type="match status" value="1"/>
</dbReference>
<dbReference type="Pfam" id="PF17284">
    <property type="entry name" value="Spermine_synt_N"/>
    <property type="match status" value="1"/>
</dbReference>